<gene>
    <name evidence="1" type="ORF">RPERSI_LOCUS29731</name>
</gene>
<organism evidence="1 2">
    <name type="scientific">Racocetra persica</name>
    <dbReference type="NCBI Taxonomy" id="160502"/>
    <lineage>
        <taxon>Eukaryota</taxon>
        <taxon>Fungi</taxon>
        <taxon>Fungi incertae sedis</taxon>
        <taxon>Mucoromycota</taxon>
        <taxon>Glomeromycotina</taxon>
        <taxon>Glomeromycetes</taxon>
        <taxon>Diversisporales</taxon>
        <taxon>Gigasporaceae</taxon>
        <taxon>Racocetra</taxon>
    </lineage>
</organism>
<comment type="caution">
    <text evidence="1">The sequence shown here is derived from an EMBL/GenBank/DDBJ whole genome shotgun (WGS) entry which is preliminary data.</text>
</comment>
<reference evidence="1" key="1">
    <citation type="submission" date="2021-06" db="EMBL/GenBank/DDBJ databases">
        <authorList>
            <person name="Kallberg Y."/>
            <person name="Tangrot J."/>
            <person name="Rosling A."/>
        </authorList>
    </citation>
    <scope>NUCLEOTIDE SEQUENCE</scope>
    <source>
        <strain evidence="1">MA461A</strain>
    </source>
</reference>
<evidence type="ECO:0000313" key="1">
    <source>
        <dbReference type="EMBL" id="CAG8835915.1"/>
    </source>
</evidence>
<sequence length="93" mass="10671">IQLYHNSDQVVLKALEYSVNGQNLVAINFYIPREYAISEARIALTKEINKKINTLAIYNEYSNNRIEPKDNNSDDNNSENSLKAINNNNILEL</sequence>
<feature type="non-terminal residue" evidence="1">
    <location>
        <position position="93"/>
    </location>
</feature>
<dbReference type="Proteomes" id="UP000789920">
    <property type="component" value="Unassembled WGS sequence"/>
</dbReference>
<feature type="non-terminal residue" evidence="1">
    <location>
        <position position="1"/>
    </location>
</feature>
<dbReference type="EMBL" id="CAJVQC010113149">
    <property type="protein sequence ID" value="CAG8835915.1"/>
    <property type="molecule type" value="Genomic_DNA"/>
</dbReference>
<evidence type="ECO:0000313" key="2">
    <source>
        <dbReference type="Proteomes" id="UP000789920"/>
    </source>
</evidence>
<name>A0ACA9SGG8_9GLOM</name>
<protein>
    <submittedName>
        <fullName evidence="1">13230_t:CDS:1</fullName>
    </submittedName>
</protein>
<keyword evidence="2" id="KW-1185">Reference proteome</keyword>
<proteinExistence type="predicted"/>
<accession>A0ACA9SGG8</accession>